<reference evidence="1" key="2">
    <citation type="journal article" date="2015" name="Data Brief">
        <title>Shoot transcriptome of the giant reed, Arundo donax.</title>
        <authorList>
            <person name="Barrero R.A."/>
            <person name="Guerrero F.D."/>
            <person name="Moolhuijzen P."/>
            <person name="Goolsby J.A."/>
            <person name="Tidwell J."/>
            <person name="Bellgard S.E."/>
            <person name="Bellgard M.I."/>
        </authorList>
    </citation>
    <scope>NUCLEOTIDE SEQUENCE</scope>
    <source>
        <tissue evidence="1">Shoot tissue taken approximately 20 cm above the soil surface</tissue>
    </source>
</reference>
<dbReference type="AlphaFoldDB" id="A0A0A9G1X8"/>
<reference evidence="1" key="1">
    <citation type="submission" date="2014-09" db="EMBL/GenBank/DDBJ databases">
        <authorList>
            <person name="Magalhaes I.L.F."/>
            <person name="Oliveira U."/>
            <person name="Santos F.R."/>
            <person name="Vidigal T.H.D.A."/>
            <person name="Brescovit A.D."/>
            <person name="Santos A.J."/>
        </authorList>
    </citation>
    <scope>NUCLEOTIDE SEQUENCE</scope>
    <source>
        <tissue evidence="1">Shoot tissue taken approximately 20 cm above the soil surface</tissue>
    </source>
</reference>
<name>A0A0A9G1X8_ARUDO</name>
<dbReference type="EMBL" id="GBRH01183293">
    <property type="protein sequence ID" value="JAE14603.1"/>
    <property type="molecule type" value="Transcribed_RNA"/>
</dbReference>
<organism evidence="1">
    <name type="scientific">Arundo donax</name>
    <name type="common">Giant reed</name>
    <name type="synonym">Donax arundinaceus</name>
    <dbReference type="NCBI Taxonomy" id="35708"/>
    <lineage>
        <taxon>Eukaryota</taxon>
        <taxon>Viridiplantae</taxon>
        <taxon>Streptophyta</taxon>
        <taxon>Embryophyta</taxon>
        <taxon>Tracheophyta</taxon>
        <taxon>Spermatophyta</taxon>
        <taxon>Magnoliopsida</taxon>
        <taxon>Liliopsida</taxon>
        <taxon>Poales</taxon>
        <taxon>Poaceae</taxon>
        <taxon>PACMAD clade</taxon>
        <taxon>Arundinoideae</taxon>
        <taxon>Arundineae</taxon>
        <taxon>Arundo</taxon>
    </lineage>
</organism>
<accession>A0A0A9G1X8</accession>
<evidence type="ECO:0000313" key="1">
    <source>
        <dbReference type="EMBL" id="JAE14603.1"/>
    </source>
</evidence>
<protein>
    <submittedName>
        <fullName evidence="1">Uncharacterized protein</fullName>
    </submittedName>
</protein>
<proteinExistence type="predicted"/>
<sequence>MQYLWIATENKGNAMSNGFSVVFMFRHIRALN</sequence>